<accession>A0A9P0Z2C7</accession>
<protein>
    <submittedName>
        <fullName evidence="2">Uncharacterized protein</fullName>
    </submittedName>
</protein>
<organism evidence="2 3">
    <name type="scientific">Cuscuta europaea</name>
    <name type="common">European dodder</name>
    <dbReference type="NCBI Taxonomy" id="41803"/>
    <lineage>
        <taxon>Eukaryota</taxon>
        <taxon>Viridiplantae</taxon>
        <taxon>Streptophyta</taxon>
        <taxon>Embryophyta</taxon>
        <taxon>Tracheophyta</taxon>
        <taxon>Spermatophyta</taxon>
        <taxon>Magnoliopsida</taxon>
        <taxon>eudicotyledons</taxon>
        <taxon>Gunneridae</taxon>
        <taxon>Pentapetalae</taxon>
        <taxon>asterids</taxon>
        <taxon>lamiids</taxon>
        <taxon>Solanales</taxon>
        <taxon>Convolvulaceae</taxon>
        <taxon>Cuscuteae</taxon>
        <taxon>Cuscuta</taxon>
        <taxon>Cuscuta subgen. Cuscuta</taxon>
    </lineage>
</organism>
<comment type="caution">
    <text evidence="2">The sequence shown here is derived from an EMBL/GenBank/DDBJ whole genome shotgun (WGS) entry which is preliminary data.</text>
</comment>
<feature type="region of interest" description="Disordered" evidence="1">
    <location>
        <begin position="1"/>
        <end position="92"/>
    </location>
</feature>
<dbReference type="AlphaFoldDB" id="A0A9P0Z2C7"/>
<feature type="region of interest" description="Disordered" evidence="1">
    <location>
        <begin position="104"/>
        <end position="141"/>
    </location>
</feature>
<dbReference type="PANTHER" id="PTHR36387:SF2">
    <property type="entry name" value="UDP-N-ACETYLMURAMOYL-L-ALANYL-D-GLUTAMATE-2, 6-DIAMINOPIMELATE LIGASE"/>
    <property type="match status" value="1"/>
</dbReference>
<evidence type="ECO:0000256" key="1">
    <source>
        <dbReference type="SAM" id="MobiDB-lite"/>
    </source>
</evidence>
<sequence>MTEREEDSDLDAPEEFTAIQGIEQDEQIRKVERDNKSRVVREAKERRRKWAEKLTPRPKHNKKSNKDATESEVPPEEPEDATTRGGMLPDSIVQLLVAREKKVFISDSEEEEAPQKRPASEKKRPKRSGLKHVIMMKEIPPPQCIEKSMDFLKKRKMQVQRSSAVLNNSNQALRLLSSTGLLSSNKR</sequence>
<evidence type="ECO:0000313" key="2">
    <source>
        <dbReference type="EMBL" id="CAH9084238.1"/>
    </source>
</evidence>
<dbReference type="Proteomes" id="UP001152484">
    <property type="component" value="Unassembled WGS sequence"/>
</dbReference>
<dbReference type="PANTHER" id="PTHR36387">
    <property type="entry name" value="UDP-N-ACETYLMURAMOYL-L-ALANYL-D-GLUTAMATE-2, 6-DIAMINOPIMELATE LIGASE"/>
    <property type="match status" value="1"/>
</dbReference>
<reference evidence="2" key="1">
    <citation type="submission" date="2022-07" db="EMBL/GenBank/DDBJ databases">
        <authorList>
            <person name="Macas J."/>
            <person name="Novak P."/>
            <person name="Neumann P."/>
        </authorList>
    </citation>
    <scope>NUCLEOTIDE SEQUENCE</scope>
</reference>
<proteinExistence type="predicted"/>
<dbReference type="OrthoDB" id="1869542at2759"/>
<feature type="compositionally biased region" description="Acidic residues" evidence="1">
    <location>
        <begin position="1"/>
        <end position="14"/>
    </location>
</feature>
<keyword evidence="3" id="KW-1185">Reference proteome</keyword>
<feature type="compositionally biased region" description="Basic and acidic residues" evidence="1">
    <location>
        <begin position="26"/>
        <end position="55"/>
    </location>
</feature>
<name>A0A9P0Z2C7_CUSEU</name>
<feature type="compositionally biased region" description="Basic and acidic residues" evidence="1">
    <location>
        <begin position="113"/>
        <end position="122"/>
    </location>
</feature>
<dbReference type="EMBL" id="CAMAPE010000017">
    <property type="protein sequence ID" value="CAH9084238.1"/>
    <property type="molecule type" value="Genomic_DNA"/>
</dbReference>
<gene>
    <name evidence="2" type="ORF">CEURO_LOCUS8925</name>
</gene>
<evidence type="ECO:0000313" key="3">
    <source>
        <dbReference type="Proteomes" id="UP001152484"/>
    </source>
</evidence>